<reference evidence="1 2" key="1">
    <citation type="submission" date="2020-03" db="EMBL/GenBank/DDBJ databases">
        <title>Isolation and identification of active actinomycetes.</title>
        <authorList>
            <person name="Sun X."/>
        </authorList>
    </citation>
    <scope>NUCLEOTIDE SEQUENCE [LARGE SCALE GENOMIC DNA]</scope>
    <source>
        <strain evidence="1 2">NEAU-D13</strain>
    </source>
</reference>
<name>A0A7C9RMX3_9PSEU</name>
<organism evidence="1 2">
    <name type="scientific">Lentzea alba</name>
    <dbReference type="NCBI Taxonomy" id="2714351"/>
    <lineage>
        <taxon>Bacteria</taxon>
        <taxon>Bacillati</taxon>
        <taxon>Actinomycetota</taxon>
        <taxon>Actinomycetes</taxon>
        <taxon>Pseudonocardiales</taxon>
        <taxon>Pseudonocardiaceae</taxon>
        <taxon>Lentzea</taxon>
    </lineage>
</organism>
<dbReference type="Proteomes" id="UP000481360">
    <property type="component" value="Unassembled WGS sequence"/>
</dbReference>
<keyword evidence="2" id="KW-1185">Reference proteome</keyword>
<evidence type="ECO:0000313" key="2">
    <source>
        <dbReference type="Proteomes" id="UP000481360"/>
    </source>
</evidence>
<comment type="caution">
    <text evidence="1">The sequence shown here is derived from an EMBL/GenBank/DDBJ whole genome shotgun (WGS) entry which is preliminary data.</text>
</comment>
<sequence length="313" mass="35760">MFNELKEIRRGRGLKADDLHERVGLSLRTACGVTDIDHPALVRRKIILRLTKLSAKLPSDLHLAATVALGLHPDAAGEFLDQRVAWLANTYDRDPRTARRRVDNAFKILAELLYDAGMRDRKSGSYSPDGWYVESLRGFLRLDQDLPTLTEERRIIAAVDDLDELILSMSAPRHPEIGDEFKIRAEMVYGGEIVAEEQVSSSHSRFVVRLPAPLTLGQAHNYSIEFTTYPRHWMRPYYVFTPLRRCEEFSVRVRYGANRAPKHVWRISGLPSKAYEDFVPGDDALTVDRLGDISLEFHDLQQGLSYGLQWLED</sequence>
<proteinExistence type="predicted"/>
<dbReference type="AlphaFoldDB" id="A0A7C9RMX3"/>
<protein>
    <submittedName>
        <fullName evidence="1">Uncharacterized protein</fullName>
    </submittedName>
</protein>
<evidence type="ECO:0000313" key="1">
    <source>
        <dbReference type="EMBL" id="NGY58086.1"/>
    </source>
</evidence>
<dbReference type="EMBL" id="JAAMPJ010000001">
    <property type="protein sequence ID" value="NGY58086.1"/>
    <property type="molecule type" value="Genomic_DNA"/>
</dbReference>
<accession>A0A7C9RMX3</accession>
<gene>
    <name evidence="1" type="ORF">G7043_03965</name>
</gene>